<evidence type="ECO:0000256" key="2">
    <source>
        <dbReference type="SAM" id="MobiDB-lite"/>
    </source>
</evidence>
<reference evidence="6" key="1">
    <citation type="submission" date="2025-08" db="UniProtKB">
        <authorList>
            <consortium name="RefSeq"/>
        </authorList>
    </citation>
    <scope>IDENTIFICATION</scope>
</reference>
<comment type="subcellular location">
    <subcellularLocation>
        <location evidence="1">Membrane</location>
        <topology evidence="1">Multi-pass membrane protein</topology>
    </subcellularLocation>
</comment>
<dbReference type="PROSITE" id="PS50850">
    <property type="entry name" value="MFS"/>
    <property type="match status" value="1"/>
</dbReference>
<sequence>MGDNFGYIEDPSDTSIEKAPKDEESKTEEIRKRFSIIAYISYEGDDYIKDQPAKPVDAFSWIVLLTAFISVTICTGVIGSLSVFYVEFLHAFNNSKAEIAIVPSLANGMYDIGGVLAGIMIDRIGCRASMVVGGLMTSVSIAVSFFAKSIYFLIFSLGIVSALGSSIVMLSGMVLVGQRFGSEHPIGTVIVSGSHPSGFVLFPIFMPYLIESFGWRGSLLLLSAISLHIIPFALVATYGLPKTKRPPKEEGNEKVSLKKKCTQCCPFDMQLFKTGRFQLFALTSAVTWSANYLIHLLIVDFGENRGYSLVESSSLLTTLGVAAIISRFLALLVKTFHKFSNVVMFILFCVAATILHGCIPLSNSFYSLMAMVATVGIIFGLRFSYFMLSLIDLVPMEKYSQALGYTLSLWGISVALLGPIVGEVSSLTGSYDFSYYCGGVVGGLALIPISVYIYFNGWSLKLDKGNSLTEERDV</sequence>
<feature type="transmembrane region" description="Helical" evidence="3">
    <location>
        <begin position="218"/>
        <end position="240"/>
    </location>
</feature>
<proteinExistence type="predicted"/>
<feature type="transmembrane region" description="Helical" evidence="3">
    <location>
        <begin position="433"/>
        <end position="455"/>
    </location>
</feature>
<dbReference type="InterPro" id="IPR011701">
    <property type="entry name" value="MFS"/>
</dbReference>
<evidence type="ECO:0000313" key="6">
    <source>
        <dbReference type="RefSeq" id="XP_036368312.1"/>
    </source>
</evidence>
<keyword evidence="3" id="KW-0812">Transmembrane</keyword>
<dbReference type="Proteomes" id="UP000515154">
    <property type="component" value="Linkage group LG23"/>
</dbReference>
<feature type="transmembrane region" description="Helical" evidence="3">
    <location>
        <begin position="153"/>
        <end position="176"/>
    </location>
</feature>
<protein>
    <submittedName>
        <fullName evidence="6">Monocarboxylate transporter 1</fullName>
    </submittedName>
</protein>
<dbReference type="PANTHER" id="PTHR11360:SF284">
    <property type="entry name" value="EG:103B4.3 PROTEIN-RELATED"/>
    <property type="match status" value="1"/>
</dbReference>
<dbReference type="GO" id="GO:0016020">
    <property type="term" value="C:membrane"/>
    <property type="evidence" value="ECO:0007669"/>
    <property type="project" value="UniProtKB-SubCell"/>
</dbReference>
<feature type="transmembrane region" description="Helical" evidence="3">
    <location>
        <begin position="99"/>
        <end position="121"/>
    </location>
</feature>
<feature type="transmembrane region" description="Helical" evidence="3">
    <location>
        <begin position="310"/>
        <end position="330"/>
    </location>
</feature>
<dbReference type="RefSeq" id="XP_036368312.1">
    <property type="nucleotide sequence ID" value="XM_036512419.1"/>
</dbReference>
<dbReference type="InterPro" id="IPR036259">
    <property type="entry name" value="MFS_trans_sf"/>
</dbReference>
<keyword evidence="3" id="KW-1133">Transmembrane helix</keyword>
<accession>A0A6P7TLI8</accession>
<name>A0A6P7TLI8_9MOLL</name>
<feature type="transmembrane region" description="Helical" evidence="3">
    <location>
        <begin position="368"/>
        <end position="390"/>
    </location>
</feature>
<dbReference type="InterPro" id="IPR020846">
    <property type="entry name" value="MFS_dom"/>
</dbReference>
<gene>
    <name evidence="6" type="primary">LOC115223480</name>
</gene>
<feature type="transmembrane region" description="Helical" evidence="3">
    <location>
        <begin position="402"/>
        <end position="421"/>
    </location>
</feature>
<evidence type="ECO:0000256" key="3">
    <source>
        <dbReference type="SAM" id="Phobius"/>
    </source>
</evidence>
<feature type="region of interest" description="Disordered" evidence="2">
    <location>
        <begin position="1"/>
        <end position="26"/>
    </location>
</feature>
<keyword evidence="5" id="KW-1185">Reference proteome</keyword>
<feature type="transmembrane region" description="Helical" evidence="3">
    <location>
        <begin position="279"/>
        <end position="298"/>
    </location>
</feature>
<keyword evidence="3" id="KW-0472">Membrane</keyword>
<evidence type="ECO:0000259" key="4">
    <source>
        <dbReference type="PROSITE" id="PS50850"/>
    </source>
</evidence>
<dbReference type="Gene3D" id="1.20.1250.20">
    <property type="entry name" value="MFS general substrate transporter like domains"/>
    <property type="match status" value="1"/>
</dbReference>
<dbReference type="PANTHER" id="PTHR11360">
    <property type="entry name" value="MONOCARBOXYLATE TRANSPORTER"/>
    <property type="match status" value="1"/>
</dbReference>
<dbReference type="GO" id="GO:0008028">
    <property type="term" value="F:monocarboxylic acid transmembrane transporter activity"/>
    <property type="evidence" value="ECO:0007669"/>
    <property type="project" value="TreeGrafter"/>
</dbReference>
<organism evidence="5 6">
    <name type="scientific">Octopus sinensis</name>
    <name type="common">East Asian common octopus</name>
    <dbReference type="NCBI Taxonomy" id="2607531"/>
    <lineage>
        <taxon>Eukaryota</taxon>
        <taxon>Metazoa</taxon>
        <taxon>Spiralia</taxon>
        <taxon>Lophotrochozoa</taxon>
        <taxon>Mollusca</taxon>
        <taxon>Cephalopoda</taxon>
        <taxon>Coleoidea</taxon>
        <taxon>Octopodiformes</taxon>
        <taxon>Octopoda</taxon>
        <taxon>Incirrata</taxon>
        <taxon>Octopodidae</taxon>
        <taxon>Octopus</taxon>
    </lineage>
</organism>
<dbReference type="KEGG" id="osn:115223480"/>
<dbReference type="Pfam" id="PF07690">
    <property type="entry name" value="MFS_1"/>
    <property type="match status" value="1"/>
</dbReference>
<dbReference type="SUPFAM" id="SSF103473">
    <property type="entry name" value="MFS general substrate transporter"/>
    <property type="match status" value="1"/>
</dbReference>
<feature type="transmembrane region" description="Helical" evidence="3">
    <location>
        <begin position="128"/>
        <end position="147"/>
    </location>
</feature>
<dbReference type="InterPro" id="IPR050327">
    <property type="entry name" value="Proton-linked_MCT"/>
</dbReference>
<feature type="domain" description="Major facilitator superfamily (MFS) profile" evidence="4">
    <location>
        <begin position="60"/>
        <end position="460"/>
    </location>
</feature>
<evidence type="ECO:0000256" key="1">
    <source>
        <dbReference type="ARBA" id="ARBA00004141"/>
    </source>
</evidence>
<dbReference type="AlphaFoldDB" id="A0A6P7TLI8"/>
<feature type="transmembrane region" description="Helical" evidence="3">
    <location>
        <begin position="342"/>
        <end position="362"/>
    </location>
</feature>
<feature type="compositionally biased region" description="Basic and acidic residues" evidence="2">
    <location>
        <begin position="15"/>
        <end position="26"/>
    </location>
</feature>
<evidence type="ECO:0000313" key="5">
    <source>
        <dbReference type="Proteomes" id="UP000515154"/>
    </source>
</evidence>
<feature type="transmembrane region" description="Helical" evidence="3">
    <location>
        <begin position="58"/>
        <end position="79"/>
    </location>
</feature>
<feature type="transmembrane region" description="Helical" evidence="3">
    <location>
        <begin position="188"/>
        <end position="206"/>
    </location>
</feature>